<name>A0A7X5TMW0_9GAMM</name>
<keyword evidence="2" id="KW-0812">Transmembrane</keyword>
<organism evidence="3 4">
    <name type="scientific">Luteibacter yeojuensis</name>
    <dbReference type="NCBI Taxonomy" id="345309"/>
    <lineage>
        <taxon>Bacteria</taxon>
        <taxon>Pseudomonadati</taxon>
        <taxon>Pseudomonadota</taxon>
        <taxon>Gammaproteobacteria</taxon>
        <taxon>Lysobacterales</taxon>
        <taxon>Rhodanobacteraceae</taxon>
        <taxon>Luteibacter</taxon>
    </lineage>
</organism>
<dbReference type="AlphaFoldDB" id="A0A7X5TMW0"/>
<accession>A0A7X5TMW0</accession>
<dbReference type="Proteomes" id="UP000518878">
    <property type="component" value="Unassembled WGS sequence"/>
</dbReference>
<keyword evidence="2" id="KW-0472">Membrane</keyword>
<keyword evidence="4" id="KW-1185">Reference proteome</keyword>
<protein>
    <submittedName>
        <fullName evidence="3">Uncharacterized protein</fullName>
    </submittedName>
</protein>
<evidence type="ECO:0000313" key="4">
    <source>
        <dbReference type="Proteomes" id="UP000518878"/>
    </source>
</evidence>
<reference evidence="3 4" key="1">
    <citation type="journal article" date="2006" name="Int. J. Syst. Evol. Microbiol.">
        <title>Dyella yeojuensis sp. nov., isolated from greenhouse soil in Korea.</title>
        <authorList>
            <person name="Kim B.Y."/>
            <person name="Weon H.Y."/>
            <person name="Lee K.H."/>
            <person name="Seok S.J."/>
            <person name="Kwon S.W."/>
            <person name="Go S.J."/>
            <person name="Stackebrandt E."/>
        </authorList>
    </citation>
    <scope>NUCLEOTIDE SEQUENCE [LARGE SCALE GENOMIC DNA]</scope>
    <source>
        <strain evidence="3 4">DSM 17673</strain>
    </source>
</reference>
<gene>
    <name evidence="3" type="ORF">HBF32_01680</name>
</gene>
<evidence type="ECO:0000256" key="1">
    <source>
        <dbReference type="SAM" id="MobiDB-lite"/>
    </source>
</evidence>
<feature type="region of interest" description="Disordered" evidence="1">
    <location>
        <begin position="84"/>
        <end position="106"/>
    </location>
</feature>
<dbReference type="RefSeq" id="WP_166697902.1">
    <property type="nucleotide sequence ID" value="NZ_JAAQTL010000001.1"/>
</dbReference>
<evidence type="ECO:0000256" key="2">
    <source>
        <dbReference type="SAM" id="Phobius"/>
    </source>
</evidence>
<dbReference type="EMBL" id="JAAQTL010000001">
    <property type="protein sequence ID" value="NID14176.1"/>
    <property type="molecule type" value="Genomic_DNA"/>
</dbReference>
<keyword evidence="2" id="KW-1133">Transmembrane helix</keyword>
<feature type="compositionally biased region" description="Pro residues" evidence="1">
    <location>
        <begin position="96"/>
        <end position="106"/>
    </location>
</feature>
<feature type="transmembrane region" description="Helical" evidence="2">
    <location>
        <begin position="30"/>
        <end position="52"/>
    </location>
</feature>
<feature type="transmembrane region" description="Helical" evidence="2">
    <location>
        <begin position="59"/>
        <end position="77"/>
    </location>
</feature>
<comment type="caution">
    <text evidence="3">The sequence shown here is derived from an EMBL/GenBank/DDBJ whole genome shotgun (WGS) entry which is preliminary data.</text>
</comment>
<evidence type="ECO:0000313" key="3">
    <source>
        <dbReference type="EMBL" id="NID14176.1"/>
    </source>
</evidence>
<sequence length="106" mass="11443">MDELLAKAMQGIDPAEPGAFLRIVMNLMALVPWGQMLVWQVVFVAVGALLGWWRGRLKAGIVASLVLGPLGWFVPFLPRRTPPPLPPVQTSAGQGLPPPLPGSKKR</sequence>
<proteinExistence type="predicted"/>